<sequence length="93" mass="10693">MTRVLYTRIKSSLKDSFNNRSLYVSLCLVQKRPLAVLTNTRYASPSEDKIYNSFLSCELPLILAVNYCQNSFDLYTYDYCPKSELSEGTGQSR</sequence>
<dbReference type="EMBL" id="KQ434899">
    <property type="protein sequence ID" value="KZC10984.1"/>
    <property type="molecule type" value="Genomic_DNA"/>
</dbReference>
<reference evidence="1 2" key="1">
    <citation type="submission" date="2015-07" db="EMBL/GenBank/DDBJ databases">
        <title>The genome of Dufourea novaeangliae.</title>
        <authorList>
            <person name="Pan H."/>
            <person name="Kapheim K."/>
        </authorList>
    </citation>
    <scope>NUCLEOTIDE SEQUENCE [LARGE SCALE GENOMIC DNA]</scope>
    <source>
        <strain evidence="1">0120121106</strain>
        <tissue evidence="1">Whole body</tissue>
    </source>
</reference>
<protein>
    <submittedName>
        <fullName evidence="1">Uncharacterized protein</fullName>
    </submittedName>
</protein>
<evidence type="ECO:0000313" key="2">
    <source>
        <dbReference type="Proteomes" id="UP000076502"/>
    </source>
</evidence>
<gene>
    <name evidence="1" type="ORF">WN55_01684</name>
</gene>
<name>A0A154PHL5_DUFNO</name>
<organism evidence="1 2">
    <name type="scientific">Dufourea novaeangliae</name>
    <name type="common">Sweat bee</name>
    <dbReference type="NCBI Taxonomy" id="178035"/>
    <lineage>
        <taxon>Eukaryota</taxon>
        <taxon>Metazoa</taxon>
        <taxon>Ecdysozoa</taxon>
        <taxon>Arthropoda</taxon>
        <taxon>Hexapoda</taxon>
        <taxon>Insecta</taxon>
        <taxon>Pterygota</taxon>
        <taxon>Neoptera</taxon>
        <taxon>Endopterygota</taxon>
        <taxon>Hymenoptera</taxon>
        <taxon>Apocrita</taxon>
        <taxon>Aculeata</taxon>
        <taxon>Apoidea</taxon>
        <taxon>Anthophila</taxon>
        <taxon>Halictidae</taxon>
        <taxon>Rophitinae</taxon>
        <taxon>Dufourea</taxon>
    </lineage>
</organism>
<proteinExistence type="predicted"/>
<dbReference type="Proteomes" id="UP000076502">
    <property type="component" value="Unassembled WGS sequence"/>
</dbReference>
<accession>A0A154PHL5</accession>
<dbReference type="AlphaFoldDB" id="A0A154PHL5"/>
<evidence type="ECO:0000313" key="1">
    <source>
        <dbReference type="EMBL" id="KZC10984.1"/>
    </source>
</evidence>
<keyword evidence="2" id="KW-1185">Reference proteome</keyword>